<reference evidence="1 2" key="1">
    <citation type="journal article" date="2020" name="Cell">
        <title>Large-Scale Comparative Analyses of Tick Genomes Elucidate Their Genetic Diversity and Vector Capacities.</title>
        <authorList>
            <consortium name="Tick Genome and Microbiome Consortium (TIGMIC)"/>
            <person name="Jia N."/>
            <person name="Wang J."/>
            <person name="Shi W."/>
            <person name="Du L."/>
            <person name="Sun Y."/>
            <person name="Zhan W."/>
            <person name="Jiang J.F."/>
            <person name="Wang Q."/>
            <person name="Zhang B."/>
            <person name="Ji P."/>
            <person name="Bell-Sakyi L."/>
            <person name="Cui X.M."/>
            <person name="Yuan T.T."/>
            <person name="Jiang B.G."/>
            <person name="Yang W.F."/>
            <person name="Lam T.T."/>
            <person name="Chang Q.C."/>
            <person name="Ding S.J."/>
            <person name="Wang X.J."/>
            <person name="Zhu J.G."/>
            <person name="Ruan X.D."/>
            <person name="Zhao L."/>
            <person name="Wei J.T."/>
            <person name="Ye R.Z."/>
            <person name="Que T.C."/>
            <person name="Du C.H."/>
            <person name="Zhou Y.H."/>
            <person name="Cheng J.X."/>
            <person name="Dai P.F."/>
            <person name="Guo W.B."/>
            <person name="Han X.H."/>
            <person name="Huang E.J."/>
            <person name="Li L.F."/>
            <person name="Wei W."/>
            <person name="Gao Y.C."/>
            <person name="Liu J.Z."/>
            <person name="Shao H.Z."/>
            <person name="Wang X."/>
            <person name="Wang C.C."/>
            <person name="Yang T.C."/>
            <person name="Huo Q.B."/>
            <person name="Li W."/>
            <person name="Chen H.Y."/>
            <person name="Chen S.E."/>
            <person name="Zhou L.G."/>
            <person name="Ni X.B."/>
            <person name="Tian J.H."/>
            <person name="Sheng Y."/>
            <person name="Liu T."/>
            <person name="Pan Y.S."/>
            <person name="Xia L.Y."/>
            <person name="Li J."/>
            <person name="Zhao F."/>
            <person name="Cao W.C."/>
        </authorList>
    </citation>
    <scope>NUCLEOTIDE SEQUENCE [LARGE SCALE GENOMIC DNA]</scope>
    <source>
        <strain evidence="1">HaeL-2018</strain>
    </source>
</reference>
<evidence type="ECO:0000313" key="1">
    <source>
        <dbReference type="EMBL" id="KAH9359726.1"/>
    </source>
</evidence>
<organism evidence="1 2">
    <name type="scientific">Haemaphysalis longicornis</name>
    <name type="common">Bush tick</name>
    <dbReference type="NCBI Taxonomy" id="44386"/>
    <lineage>
        <taxon>Eukaryota</taxon>
        <taxon>Metazoa</taxon>
        <taxon>Ecdysozoa</taxon>
        <taxon>Arthropoda</taxon>
        <taxon>Chelicerata</taxon>
        <taxon>Arachnida</taxon>
        <taxon>Acari</taxon>
        <taxon>Parasitiformes</taxon>
        <taxon>Ixodida</taxon>
        <taxon>Ixodoidea</taxon>
        <taxon>Ixodidae</taxon>
        <taxon>Haemaphysalinae</taxon>
        <taxon>Haemaphysalis</taxon>
    </lineage>
</organism>
<dbReference type="EMBL" id="JABSTR010000001">
    <property type="protein sequence ID" value="KAH9359726.1"/>
    <property type="molecule type" value="Genomic_DNA"/>
</dbReference>
<dbReference type="AlphaFoldDB" id="A0A9J6F6M3"/>
<sequence length="230" mass="25773">MVDWCDIATSSGVLSVHLSLPLLFTQNLLVIFFGHTVPVIKASTMGINAGFLVRTVKEHIRCSLCVEQLKAPRSPRPATAVIFNLDRGGLSYPKFEFLEFLCALERAAQAFAELAISYKIPMALFVKMMLQAALENKLFSHDGSSDSPTRAVVELMLEKFSRLFSQICGGENGQEWQRKKHCEKTRLQKRAESVTTVFTVQVKCRVVNENNSCKECQSEKDCAIPAFIMF</sequence>
<name>A0A9J6F6M3_HAELO</name>
<proteinExistence type="predicted"/>
<gene>
    <name evidence="1" type="ORF">HPB48_002580</name>
</gene>
<comment type="caution">
    <text evidence="1">The sequence shown here is derived from an EMBL/GenBank/DDBJ whole genome shotgun (WGS) entry which is preliminary data.</text>
</comment>
<protein>
    <submittedName>
        <fullName evidence="1">Uncharacterized protein</fullName>
    </submittedName>
</protein>
<keyword evidence="2" id="KW-1185">Reference proteome</keyword>
<evidence type="ECO:0000313" key="2">
    <source>
        <dbReference type="Proteomes" id="UP000821853"/>
    </source>
</evidence>
<accession>A0A9J6F6M3</accession>
<dbReference type="OrthoDB" id="6492472at2759"/>
<dbReference type="Proteomes" id="UP000821853">
    <property type="component" value="Chromosome 1"/>
</dbReference>
<dbReference type="OMA" id="CKECQSE"/>
<dbReference type="VEuPathDB" id="VectorBase:HLOH_064495"/>